<evidence type="ECO:0000256" key="1">
    <source>
        <dbReference type="SAM" id="Phobius"/>
    </source>
</evidence>
<feature type="transmembrane region" description="Helical" evidence="1">
    <location>
        <begin position="38"/>
        <end position="61"/>
    </location>
</feature>
<dbReference type="PANTHER" id="PTHR36485">
    <property type="entry name" value="OS01G0939000 PROTEIN"/>
    <property type="match status" value="1"/>
</dbReference>
<dbReference type="AlphaFoldDB" id="A0A0D6R4K3"/>
<dbReference type="PANTHER" id="PTHR36485:SF1">
    <property type="entry name" value="TRANSMEMBRANE PROTEIN"/>
    <property type="match status" value="1"/>
</dbReference>
<reference evidence="2" key="1">
    <citation type="submission" date="2015-03" db="EMBL/GenBank/DDBJ databases">
        <title>A transcriptome of Araucaria cunninghamii, an australian fine timber species.</title>
        <authorList>
            <person name="Jing Yi C.J.Y."/>
            <person name="Yin San L.Y.S."/>
            <person name="Abdul Karim S.S."/>
            <person name="Wan Azmi N.N."/>
            <person name="Hercus R.R."/>
            <person name="Croft L.L."/>
        </authorList>
    </citation>
    <scope>NUCLEOTIDE SEQUENCE</scope>
    <source>
        <strain evidence="2">MI0301</strain>
        <tissue evidence="2">Leaf</tissue>
    </source>
</reference>
<evidence type="ECO:0000313" key="2">
    <source>
        <dbReference type="EMBL" id="JAG97631.1"/>
    </source>
</evidence>
<feature type="transmembrane region" description="Helical" evidence="1">
    <location>
        <begin position="81"/>
        <end position="101"/>
    </location>
</feature>
<protein>
    <recommendedName>
        <fullName evidence="3">Phosphatidylinositol N-acetylglucosaminyltransferase subunit Y</fullName>
    </recommendedName>
</protein>
<dbReference type="InterPro" id="IPR029164">
    <property type="entry name" value="PIG-Y"/>
</dbReference>
<keyword evidence="1" id="KW-1133">Transmembrane helix</keyword>
<evidence type="ECO:0008006" key="3">
    <source>
        <dbReference type="Google" id="ProtNLM"/>
    </source>
</evidence>
<sequence length="110" mass="12356">MFDKMESKVKAKASMNKSETLQLYSSTTCSHHPGSHSFYWGLTLIISGVASFIVFLYAAILSKMLPPSGIPLLSAIESDRYYSLLVPLTLPILVVLVYFHWLSMKLFKHA</sequence>
<organism evidence="2">
    <name type="scientific">Araucaria cunninghamii</name>
    <name type="common">Hoop pine</name>
    <name type="synonym">Moreton Bay pine</name>
    <dbReference type="NCBI Taxonomy" id="56994"/>
    <lineage>
        <taxon>Eukaryota</taxon>
        <taxon>Viridiplantae</taxon>
        <taxon>Streptophyta</taxon>
        <taxon>Embryophyta</taxon>
        <taxon>Tracheophyta</taxon>
        <taxon>Spermatophyta</taxon>
        <taxon>Pinopsida</taxon>
        <taxon>Pinidae</taxon>
        <taxon>Conifers II</taxon>
        <taxon>Araucariales</taxon>
        <taxon>Araucariaceae</taxon>
        <taxon>Araucaria</taxon>
    </lineage>
</organism>
<accession>A0A0D6R4K3</accession>
<proteinExistence type="predicted"/>
<dbReference type="Pfam" id="PF15159">
    <property type="entry name" value="PIG-Y"/>
    <property type="match status" value="1"/>
</dbReference>
<dbReference type="EMBL" id="GCKF01032161">
    <property type="protein sequence ID" value="JAG97631.1"/>
    <property type="molecule type" value="Transcribed_RNA"/>
</dbReference>
<keyword evidence="1" id="KW-0472">Membrane</keyword>
<keyword evidence="1" id="KW-0812">Transmembrane</keyword>
<name>A0A0D6R4K3_ARACU</name>